<dbReference type="InterPro" id="IPR053801">
    <property type="entry name" value="DUF6959"/>
</dbReference>
<reference evidence="1 2" key="1">
    <citation type="submission" date="2019-08" db="EMBL/GenBank/DDBJ databases">
        <title>Bradyrhizobium hipponensis sp. nov., a rhizobium isolated from a Lupinus angustifolius root nodule in Tunisia.</title>
        <authorList>
            <person name="Off K."/>
            <person name="Rejili M."/>
            <person name="Mars M."/>
            <person name="Brachmann A."/>
            <person name="Marin M."/>
        </authorList>
    </citation>
    <scope>NUCLEOTIDE SEQUENCE [LARGE SCALE GENOMIC DNA]</scope>
    <source>
        <strain evidence="1 2">CTAW71</strain>
    </source>
</reference>
<dbReference type="AlphaFoldDB" id="A0A5D3KDB5"/>
<gene>
    <name evidence="1" type="ORF">FXB40_23130</name>
</gene>
<dbReference type="RefSeq" id="WP_148774511.1">
    <property type="nucleotide sequence ID" value="NZ_VSSS01000033.1"/>
</dbReference>
<dbReference type="EMBL" id="VSSS01000033">
    <property type="protein sequence ID" value="TYL93220.1"/>
    <property type="molecule type" value="Genomic_DNA"/>
</dbReference>
<dbReference type="OrthoDB" id="281433at2"/>
<comment type="caution">
    <text evidence="1">The sequence shown here is derived from an EMBL/GenBank/DDBJ whole genome shotgun (WGS) entry which is preliminary data.</text>
</comment>
<evidence type="ECO:0000313" key="1">
    <source>
        <dbReference type="EMBL" id="TYL93220.1"/>
    </source>
</evidence>
<organism evidence="1 2">
    <name type="scientific">Bradyrhizobium rifense</name>
    <dbReference type="NCBI Taxonomy" id="515499"/>
    <lineage>
        <taxon>Bacteria</taxon>
        <taxon>Pseudomonadati</taxon>
        <taxon>Pseudomonadota</taxon>
        <taxon>Alphaproteobacteria</taxon>
        <taxon>Hyphomicrobiales</taxon>
        <taxon>Nitrobacteraceae</taxon>
        <taxon>Bradyrhizobium</taxon>
    </lineage>
</organism>
<evidence type="ECO:0000313" key="2">
    <source>
        <dbReference type="Proteomes" id="UP000324758"/>
    </source>
</evidence>
<protein>
    <submittedName>
        <fullName evidence="1">Uncharacterized protein</fullName>
    </submittedName>
</protein>
<sequence>MATQVDLLSPPINFAVVQLPERNFPGVVVQGDTLHSLLRQVERMKRSLDKGDLDELSDEIEDVREQLFGAQAHLERVCMERGIKLPY</sequence>
<proteinExistence type="predicted"/>
<accession>A0A5D3KDB5</accession>
<keyword evidence="2" id="KW-1185">Reference proteome</keyword>
<dbReference type="Proteomes" id="UP000324758">
    <property type="component" value="Unassembled WGS sequence"/>
</dbReference>
<name>A0A5D3KDB5_9BRAD</name>
<dbReference type="Pfam" id="PF22281">
    <property type="entry name" value="DUF6959"/>
    <property type="match status" value="1"/>
</dbReference>